<dbReference type="GeneID" id="39610659"/>
<dbReference type="SUPFAM" id="SSF53474">
    <property type="entry name" value="alpha/beta-Hydrolases"/>
    <property type="match status" value="1"/>
</dbReference>
<evidence type="ECO:0000313" key="4">
    <source>
        <dbReference type="Proteomes" id="UP000267145"/>
    </source>
</evidence>
<sequence length="329" mass="35313">MAKQLTPTNKSRLDPELGAILSTLKMGEKPGSEVDTHQLRAWFEGLMGNVMRILPYPEHIHETKIPIQARDGTTMTLHRFATHEMAESPTPQPAVLHVHGGGMISSSVSLYAPAIANYVARAGVPFFSVEYRLAPEHPGDGPVTDVYAALDYISAHAGEWNVDPARLAVMGDSAGGGLAAGAALLARDRKLTPPLAKQILIYPMLDDRTGFRGDGALDPYHFWTAAYNRTAWEAVLGAGRAGAADAEVPIHVAPGRARDLSGLPSTYVEIGGLDLFVGETAAFVERLVAGDVDVEFHLLPGLVHGFDCFGLLSWAQKAMEAKVRALKSF</sequence>
<organism evidence="3 4">
    <name type="scientific">Verticillium nonalfalfae</name>
    <dbReference type="NCBI Taxonomy" id="1051616"/>
    <lineage>
        <taxon>Eukaryota</taxon>
        <taxon>Fungi</taxon>
        <taxon>Dikarya</taxon>
        <taxon>Ascomycota</taxon>
        <taxon>Pezizomycotina</taxon>
        <taxon>Sordariomycetes</taxon>
        <taxon>Hypocreomycetidae</taxon>
        <taxon>Glomerellales</taxon>
        <taxon>Plectosphaerellaceae</taxon>
        <taxon>Verticillium</taxon>
    </lineage>
</organism>
<gene>
    <name evidence="3" type="ORF">D7B24_006970</name>
</gene>
<dbReference type="AlphaFoldDB" id="A0A3M9Y8A2"/>
<dbReference type="RefSeq" id="XP_028494881.1">
    <property type="nucleotide sequence ID" value="XM_028641089.1"/>
</dbReference>
<dbReference type="InterPro" id="IPR050300">
    <property type="entry name" value="GDXG_lipolytic_enzyme"/>
</dbReference>
<evidence type="ECO:0000256" key="1">
    <source>
        <dbReference type="ARBA" id="ARBA00022801"/>
    </source>
</evidence>
<name>A0A3M9Y8A2_9PEZI</name>
<keyword evidence="4" id="KW-1185">Reference proteome</keyword>
<dbReference type="PANTHER" id="PTHR48081">
    <property type="entry name" value="AB HYDROLASE SUPERFAMILY PROTEIN C4A8.06C"/>
    <property type="match status" value="1"/>
</dbReference>
<dbReference type="Proteomes" id="UP000267145">
    <property type="component" value="Unassembled WGS sequence"/>
</dbReference>
<dbReference type="Gene3D" id="3.40.50.1820">
    <property type="entry name" value="alpha/beta hydrolase"/>
    <property type="match status" value="1"/>
</dbReference>
<dbReference type="EMBL" id="RBVV01000052">
    <property type="protein sequence ID" value="RNJ56723.1"/>
    <property type="molecule type" value="Genomic_DNA"/>
</dbReference>
<evidence type="ECO:0000259" key="2">
    <source>
        <dbReference type="Pfam" id="PF07859"/>
    </source>
</evidence>
<keyword evidence="1" id="KW-0378">Hydrolase</keyword>
<proteinExistence type="predicted"/>
<dbReference type="InterPro" id="IPR013094">
    <property type="entry name" value="AB_hydrolase_3"/>
</dbReference>
<evidence type="ECO:0000313" key="3">
    <source>
        <dbReference type="EMBL" id="RNJ56723.1"/>
    </source>
</evidence>
<dbReference type="InterPro" id="IPR029058">
    <property type="entry name" value="AB_hydrolase_fold"/>
</dbReference>
<feature type="domain" description="Alpha/beta hydrolase fold-3" evidence="2">
    <location>
        <begin position="95"/>
        <end position="306"/>
    </location>
</feature>
<comment type="caution">
    <text evidence="3">The sequence shown here is derived from an EMBL/GenBank/DDBJ whole genome shotgun (WGS) entry which is preliminary data.</text>
</comment>
<dbReference type="GO" id="GO:0016787">
    <property type="term" value="F:hydrolase activity"/>
    <property type="evidence" value="ECO:0007669"/>
    <property type="project" value="UniProtKB-KW"/>
</dbReference>
<protein>
    <recommendedName>
        <fullName evidence="2">Alpha/beta hydrolase fold-3 domain-containing protein</fullName>
    </recommendedName>
</protein>
<dbReference type="STRING" id="1051616.A0A3M9Y8A2"/>
<accession>A0A3M9Y8A2</accession>
<dbReference type="PANTHER" id="PTHR48081:SF8">
    <property type="entry name" value="ALPHA_BETA HYDROLASE FOLD-3 DOMAIN-CONTAINING PROTEIN-RELATED"/>
    <property type="match status" value="1"/>
</dbReference>
<dbReference type="Pfam" id="PF07859">
    <property type="entry name" value="Abhydrolase_3"/>
    <property type="match status" value="1"/>
</dbReference>
<reference evidence="3 4" key="1">
    <citation type="submission" date="2018-10" db="EMBL/GenBank/DDBJ databases">
        <title>Genome sequence of Verticillium nonalfalfae VnAa140.</title>
        <authorList>
            <person name="Stajich J.E."/>
            <person name="Kasson M.T."/>
        </authorList>
    </citation>
    <scope>NUCLEOTIDE SEQUENCE [LARGE SCALE GENOMIC DNA]</scope>
    <source>
        <strain evidence="3 4">VnAa140</strain>
    </source>
</reference>